<dbReference type="PANTHER" id="PTHR36510:SF1">
    <property type="entry name" value="GLUTAMATE--CYSTEINE LIGASE 2-RELATED"/>
    <property type="match status" value="1"/>
</dbReference>
<dbReference type="Pfam" id="PF04107">
    <property type="entry name" value="GCS2"/>
    <property type="match status" value="1"/>
</dbReference>
<comment type="catalytic activity">
    <reaction evidence="1">
        <text>L-cysteine + L-glutamate + ATP = gamma-L-glutamyl-L-cysteine + ADP + phosphate + H(+)</text>
        <dbReference type="Rhea" id="RHEA:13285"/>
        <dbReference type="ChEBI" id="CHEBI:15378"/>
        <dbReference type="ChEBI" id="CHEBI:29985"/>
        <dbReference type="ChEBI" id="CHEBI:30616"/>
        <dbReference type="ChEBI" id="CHEBI:35235"/>
        <dbReference type="ChEBI" id="CHEBI:43474"/>
        <dbReference type="ChEBI" id="CHEBI:58173"/>
        <dbReference type="ChEBI" id="CHEBI:456216"/>
        <dbReference type="EC" id="6.3.2.2"/>
    </reaction>
</comment>
<dbReference type="Gene3D" id="3.30.590.20">
    <property type="match status" value="1"/>
</dbReference>
<dbReference type="EMBL" id="QXHD01000004">
    <property type="protein sequence ID" value="NEZ60514.1"/>
    <property type="molecule type" value="Genomic_DNA"/>
</dbReference>
<evidence type="ECO:0000256" key="1">
    <source>
        <dbReference type="ARBA" id="ARBA00048819"/>
    </source>
</evidence>
<dbReference type="GO" id="GO:0004357">
    <property type="term" value="F:glutamate-cysteine ligase activity"/>
    <property type="evidence" value="ECO:0007669"/>
    <property type="project" value="UniProtKB-EC"/>
</dbReference>
<dbReference type="InterPro" id="IPR014746">
    <property type="entry name" value="Gln_synth/guanido_kin_cat_dom"/>
</dbReference>
<evidence type="ECO:0000313" key="3">
    <source>
        <dbReference type="Proteomes" id="UP000481033"/>
    </source>
</evidence>
<organism evidence="2 3">
    <name type="scientific">Adonisia turfae CCMR0081</name>
    <dbReference type="NCBI Taxonomy" id="2292702"/>
    <lineage>
        <taxon>Bacteria</taxon>
        <taxon>Bacillati</taxon>
        <taxon>Cyanobacteriota</taxon>
        <taxon>Adonisia</taxon>
        <taxon>Adonisia turfae</taxon>
    </lineage>
</organism>
<dbReference type="InterPro" id="IPR050141">
    <property type="entry name" value="GCL_type2/YbdK_subfam"/>
</dbReference>
<accession>A0A6M0RW93</accession>
<comment type="caution">
    <text evidence="2">The sequence shown here is derived from an EMBL/GenBank/DDBJ whole genome shotgun (WGS) entry which is preliminary data.</text>
</comment>
<dbReference type="EC" id="6.3.2.2" evidence="2"/>
<protein>
    <submittedName>
        <fullName evidence="2">Glutamate--cysteine ligase</fullName>
        <ecNumber evidence="2">6.3.2.2</ecNumber>
    </submittedName>
</protein>
<dbReference type="GO" id="GO:0042398">
    <property type="term" value="P:modified amino acid biosynthetic process"/>
    <property type="evidence" value="ECO:0007669"/>
    <property type="project" value="InterPro"/>
</dbReference>
<reference evidence="2 3" key="1">
    <citation type="journal article" date="2020" name="Microb. Ecol.">
        <title>Ecogenomics of the Marine Benthic Filamentous Cyanobacterium Adonisia.</title>
        <authorList>
            <person name="Walter J.M."/>
            <person name="Coutinho F.H."/>
            <person name="Leomil L."/>
            <person name="Hargreaves P.I."/>
            <person name="Campeao M.E."/>
            <person name="Vieira V.V."/>
            <person name="Silva B.S."/>
            <person name="Fistarol G.O."/>
            <person name="Salomon P.S."/>
            <person name="Sawabe T."/>
            <person name="Mino S."/>
            <person name="Hosokawa M."/>
            <person name="Miyashita H."/>
            <person name="Maruyama F."/>
            <person name="van Verk M.C."/>
            <person name="Dutilh B.E."/>
            <person name="Thompson C.C."/>
            <person name="Thompson F.L."/>
        </authorList>
    </citation>
    <scope>NUCLEOTIDE SEQUENCE [LARGE SCALE GENOMIC DNA]</scope>
    <source>
        <strain evidence="2 3">CCMR0081</strain>
    </source>
</reference>
<evidence type="ECO:0000313" key="2">
    <source>
        <dbReference type="EMBL" id="NEZ60514.1"/>
    </source>
</evidence>
<dbReference type="PANTHER" id="PTHR36510">
    <property type="entry name" value="GLUTAMATE--CYSTEINE LIGASE 2-RELATED"/>
    <property type="match status" value="1"/>
</dbReference>
<keyword evidence="3" id="KW-1185">Reference proteome</keyword>
<gene>
    <name evidence="2" type="primary">gshA</name>
    <name evidence="2" type="ORF">DXZ20_33720</name>
</gene>
<sequence length="382" mass="43210">MLLSKGFEVEMYTGHTDGTIIGLSDKIVKSLSGFVREPDSRNVEYTTPPLQHYDQLLCELVTPRRRLREFLKTLDPSYTILPGSTLATGNSQIFSRSDPKNPYHAYIEQTYGTNVVTASIHINLGISDPEVLMRACRLIRVEAPLILALSASSPFLDNQVTGYHSSRWHVFPQTPSHVPLFESHAHFIKWTEEQLKLGTMKNVRHLWNSVRPNGDCRPYKLNRLEVRISDLVTDPIHLLAITALLESRILQLQQDPNLDPLVSSQLPSHNRHDDLLSITEANEKAVAKASLDAELQHWYDGQPINTTDWITQIYNEVLPIAKAQGIACFLTPIKQILREGNQAQNWLKQVDTGLDVAQVMAQTIQIMERQEQALQSDLCQPV</sequence>
<keyword evidence="2" id="KW-0436">Ligase</keyword>
<dbReference type="NCBIfam" id="TIGR02048">
    <property type="entry name" value="gshA_cyano"/>
    <property type="match status" value="1"/>
</dbReference>
<dbReference type="Proteomes" id="UP000481033">
    <property type="component" value="Unassembled WGS sequence"/>
</dbReference>
<proteinExistence type="predicted"/>
<dbReference type="InterPro" id="IPR011792">
    <property type="entry name" value="GshA_cyano"/>
</dbReference>
<dbReference type="SUPFAM" id="SSF55931">
    <property type="entry name" value="Glutamine synthetase/guanido kinase"/>
    <property type="match status" value="1"/>
</dbReference>
<dbReference type="InterPro" id="IPR006336">
    <property type="entry name" value="GCS2"/>
</dbReference>
<dbReference type="AlphaFoldDB" id="A0A6M0RW93"/>
<name>A0A6M0RW93_9CYAN</name>
<dbReference type="RefSeq" id="WP_163703002.1">
    <property type="nucleotide sequence ID" value="NZ_QXHD01000004.1"/>
</dbReference>